<sequence length="87" mass="9564">MPRMNRVNDIPAVVDDDVRFCGNDAFDATVIFGCVAGVMRKHVQSARGKSRGNVVLRGERVAAGDIHFRSARREHAAKVGGFCFQMD</sequence>
<protein>
    <submittedName>
        <fullName evidence="1">Uncharacterized protein</fullName>
    </submittedName>
</protein>
<dbReference type="EMBL" id="VSSQ01067226">
    <property type="protein sequence ID" value="MPN19631.1"/>
    <property type="molecule type" value="Genomic_DNA"/>
</dbReference>
<organism evidence="1">
    <name type="scientific">bioreactor metagenome</name>
    <dbReference type="NCBI Taxonomy" id="1076179"/>
    <lineage>
        <taxon>unclassified sequences</taxon>
        <taxon>metagenomes</taxon>
        <taxon>ecological metagenomes</taxon>
    </lineage>
</organism>
<comment type="caution">
    <text evidence="1">The sequence shown here is derived from an EMBL/GenBank/DDBJ whole genome shotgun (WGS) entry which is preliminary data.</text>
</comment>
<evidence type="ECO:0000313" key="1">
    <source>
        <dbReference type="EMBL" id="MPN19631.1"/>
    </source>
</evidence>
<dbReference type="AlphaFoldDB" id="A0A645FYK4"/>
<gene>
    <name evidence="1" type="ORF">SDC9_167003</name>
</gene>
<name>A0A645FYK4_9ZZZZ</name>
<reference evidence="1" key="1">
    <citation type="submission" date="2019-08" db="EMBL/GenBank/DDBJ databases">
        <authorList>
            <person name="Kucharzyk K."/>
            <person name="Murdoch R.W."/>
            <person name="Higgins S."/>
            <person name="Loffler F."/>
        </authorList>
    </citation>
    <scope>NUCLEOTIDE SEQUENCE</scope>
</reference>
<accession>A0A645FYK4</accession>
<proteinExistence type="predicted"/>